<evidence type="ECO:0000256" key="1">
    <source>
        <dbReference type="SAM" id="Phobius"/>
    </source>
</evidence>
<feature type="transmembrane region" description="Helical" evidence="1">
    <location>
        <begin position="111"/>
        <end position="129"/>
    </location>
</feature>
<name>A0ABS9BH56_9BACT</name>
<feature type="transmembrane region" description="Helical" evidence="1">
    <location>
        <begin position="12"/>
        <end position="37"/>
    </location>
</feature>
<reference evidence="2 3" key="1">
    <citation type="submission" date="2022-01" db="EMBL/GenBank/DDBJ databases">
        <title>Flavihumibacter sp. nov., isolated from sediment of a river.</title>
        <authorList>
            <person name="Liu H."/>
        </authorList>
    </citation>
    <scope>NUCLEOTIDE SEQUENCE [LARGE SCALE GENOMIC DNA]</scope>
    <source>
        <strain evidence="2 3">RY-1</strain>
    </source>
</reference>
<comment type="caution">
    <text evidence="2">The sequence shown here is derived from an EMBL/GenBank/DDBJ whole genome shotgun (WGS) entry which is preliminary data.</text>
</comment>
<organism evidence="2 3">
    <name type="scientific">Flavihumibacter fluminis</name>
    <dbReference type="NCBI Taxonomy" id="2909236"/>
    <lineage>
        <taxon>Bacteria</taxon>
        <taxon>Pseudomonadati</taxon>
        <taxon>Bacteroidota</taxon>
        <taxon>Chitinophagia</taxon>
        <taxon>Chitinophagales</taxon>
        <taxon>Chitinophagaceae</taxon>
        <taxon>Flavihumibacter</taxon>
    </lineage>
</organism>
<keyword evidence="1" id="KW-0472">Membrane</keyword>
<dbReference type="EMBL" id="JAKEVY010000002">
    <property type="protein sequence ID" value="MCF1715033.1"/>
    <property type="molecule type" value="Genomic_DNA"/>
</dbReference>
<proteinExistence type="predicted"/>
<keyword evidence="3" id="KW-1185">Reference proteome</keyword>
<feature type="transmembrane region" description="Helical" evidence="1">
    <location>
        <begin position="67"/>
        <end position="91"/>
    </location>
</feature>
<protein>
    <recommendedName>
        <fullName evidence="4">DUF2975 domain-containing protein</fullName>
    </recommendedName>
</protein>
<keyword evidence="1" id="KW-0812">Transmembrane</keyword>
<dbReference type="RefSeq" id="WP_234865983.1">
    <property type="nucleotide sequence ID" value="NZ_JAKEVY010000002.1"/>
</dbReference>
<keyword evidence="1" id="KW-1133">Transmembrane helix</keyword>
<gene>
    <name evidence="2" type="ORF">L0U88_10385</name>
</gene>
<feature type="transmembrane region" description="Helical" evidence="1">
    <location>
        <begin position="135"/>
        <end position="157"/>
    </location>
</feature>
<accession>A0ABS9BH56</accession>
<evidence type="ECO:0000313" key="2">
    <source>
        <dbReference type="EMBL" id="MCF1715033.1"/>
    </source>
</evidence>
<evidence type="ECO:0008006" key="4">
    <source>
        <dbReference type="Google" id="ProtNLM"/>
    </source>
</evidence>
<evidence type="ECO:0000313" key="3">
    <source>
        <dbReference type="Proteomes" id="UP001200145"/>
    </source>
</evidence>
<dbReference type="Proteomes" id="UP001200145">
    <property type="component" value="Unassembled WGS sequence"/>
</dbReference>
<sequence>MIPSRLISKLVAFIFLLLGAVYGLASIYALICLFTGWNIVPFNDGTQLNILYPFSAKPFLILDNNGLYIVFSFLLPFLLYTVFFFLTARMFGVFKRPRLFTAPNHLQLKRFYVFNLLVPPLSVAVAFFFVEIEFIIGVLVVLHLIMGIFVWFVAAIFKQGIQLQNEQDLFI</sequence>